<name>A0AAW2IGM4_9NEOP</name>
<sequence length="144" mass="17201">MRRFRHPAPGEIPGDGHSRVGSALDRASHRSQDTDRERRRKDQGEGDFLQHDYPRRRKPHSDQRQDKHSRLQDRHRGEDSESHRDRKVRSVRERPSAEYSKQGRLLGVFRRDQRDGETSGQRILRQRKSEVHENRQGRDRLQGR</sequence>
<dbReference type="AlphaFoldDB" id="A0AAW2IGM4"/>
<feature type="compositionally biased region" description="Basic and acidic residues" evidence="1">
    <location>
        <begin position="60"/>
        <end position="96"/>
    </location>
</feature>
<dbReference type="EMBL" id="JARGDH010000001">
    <property type="protein sequence ID" value="KAL0281502.1"/>
    <property type="molecule type" value="Genomic_DNA"/>
</dbReference>
<gene>
    <name evidence="2" type="ORF">PYX00_002474</name>
</gene>
<evidence type="ECO:0000256" key="1">
    <source>
        <dbReference type="SAM" id="MobiDB-lite"/>
    </source>
</evidence>
<protein>
    <submittedName>
        <fullName evidence="2">Uncharacterized protein</fullName>
    </submittedName>
</protein>
<feature type="compositionally biased region" description="Basic and acidic residues" evidence="1">
    <location>
        <begin position="26"/>
        <end position="53"/>
    </location>
</feature>
<feature type="compositionally biased region" description="Basic and acidic residues" evidence="1">
    <location>
        <begin position="127"/>
        <end position="144"/>
    </location>
</feature>
<accession>A0AAW2IGM4</accession>
<proteinExistence type="predicted"/>
<organism evidence="2">
    <name type="scientific">Menopon gallinae</name>
    <name type="common">poultry shaft louse</name>
    <dbReference type="NCBI Taxonomy" id="328185"/>
    <lineage>
        <taxon>Eukaryota</taxon>
        <taxon>Metazoa</taxon>
        <taxon>Ecdysozoa</taxon>
        <taxon>Arthropoda</taxon>
        <taxon>Hexapoda</taxon>
        <taxon>Insecta</taxon>
        <taxon>Pterygota</taxon>
        <taxon>Neoptera</taxon>
        <taxon>Paraneoptera</taxon>
        <taxon>Psocodea</taxon>
        <taxon>Troctomorpha</taxon>
        <taxon>Phthiraptera</taxon>
        <taxon>Amblycera</taxon>
        <taxon>Menoponidae</taxon>
        <taxon>Menopon</taxon>
    </lineage>
</organism>
<reference evidence="2" key="1">
    <citation type="journal article" date="2024" name="Gigascience">
        <title>Chromosome-level genome of the poultry shaft louse Menopon gallinae provides insight into the host-switching and adaptive evolution of parasitic lice.</title>
        <authorList>
            <person name="Xu Y."/>
            <person name="Ma L."/>
            <person name="Liu S."/>
            <person name="Liang Y."/>
            <person name="Liu Q."/>
            <person name="He Z."/>
            <person name="Tian L."/>
            <person name="Duan Y."/>
            <person name="Cai W."/>
            <person name="Li H."/>
            <person name="Song F."/>
        </authorList>
    </citation>
    <scope>NUCLEOTIDE SEQUENCE</scope>
    <source>
        <strain evidence="2">Cailab_2023a</strain>
    </source>
</reference>
<comment type="caution">
    <text evidence="2">The sequence shown here is derived from an EMBL/GenBank/DDBJ whole genome shotgun (WGS) entry which is preliminary data.</text>
</comment>
<feature type="region of interest" description="Disordered" evidence="1">
    <location>
        <begin position="1"/>
        <end position="144"/>
    </location>
</feature>
<evidence type="ECO:0000313" key="2">
    <source>
        <dbReference type="EMBL" id="KAL0281502.1"/>
    </source>
</evidence>